<protein>
    <submittedName>
        <fullName evidence="7">Lactate dehydrogenase-like oxidoreductase</fullName>
    </submittedName>
</protein>
<keyword evidence="8" id="KW-1185">Reference proteome</keyword>
<dbReference type="EMBL" id="CP003155">
    <property type="protein sequence ID" value="AEV30071.1"/>
    <property type="molecule type" value="Genomic_DNA"/>
</dbReference>
<organism evidence="7 8">
    <name type="scientific">Sphaerochaeta pleomorpha (strain ATCC BAA-1885 / DSM 22778 / Grapes)</name>
    <dbReference type="NCBI Taxonomy" id="158190"/>
    <lineage>
        <taxon>Bacteria</taxon>
        <taxon>Pseudomonadati</taxon>
        <taxon>Spirochaetota</taxon>
        <taxon>Spirochaetia</taxon>
        <taxon>Spirochaetales</taxon>
        <taxon>Sphaerochaetaceae</taxon>
        <taxon>Sphaerochaeta</taxon>
    </lineage>
</organism>
<dbReference type="InterPro" id="IPR036291">
    <property type="entry name" value="NAD(P)-bd_dom_sf"/>
</dbReference>
<dbReference type="InterPro" id="IPR006139">
    <property type="entry name" value="D-isomer_2_OHA_DH_cat_dom"/>
</dbReference>
<name>G8QSE1_SPHPG</name>
<evidence type="ECO:0000259" key="5">
    <source>
        <dbReference type="Pfam" id="PF00389"/>
    </source>
</evidence>
<dbReference type="eggNOG" id="COG1052">
    <property type="taxonomic scope" value="Bacteria"/>
</dbReference>
<dbReference type="KEGG" id="sgp:SpiGrapes_2295"/>
<evidence type="ECO:0000259" key="6">
    <source>
        <dbReference type="Pfam" id="PF02826"/>
    </source>
</evidence>
<dbReference type="Pfam" id="PF00389">
    <property type="entry name" value="2-Hacid_dh"/>
    <property type="match status" value="1"/>
</dbReference>
<dbReference type="SUPFAM" id="SSF51735">
    <property type="entry name" value="NAD(P)-binding Rossmann-fold domains"/>
    <property type="match status" value="1"/>
</dbReference>
<sequence>MDTVKVTAYASRPDEQASFIRLGKQLDLDIKYVKGNLSFETAEEASGSQGVTILGNCDASEPVLEALAAMGVKFVASRSAGFNNIDLVAAKRLGIRVSNARYSPNCVADFALMLALMVNRRVMVALKRNVGNDYSLPGIQGQEMKNMTIGVMGTGRIGKTVIDNYSGFGCKILAYDTYQNDAVKERATYVDLDTLLSESDIISLHMPLNDETYHIINKETLAKTKQGVKIINTARGELVDTQALIDSLKAKHVAGAGLDVLEGELGIYHTDNRLCGIANDHIAILKSLDNVVATGHMAFYTDQAVDDMVACGLSSLSQFIRTSCCDCEISL</sequence>
<evidence type="ECO:0000256" key="3">
    <source>
        <dbReference type="ARBA" id="ARBA00023027"/>
    </source>
</evidence>
<evidence type="ECO:0000256" key="4">
    <source>
        <dbReference type="RuleBase" id="RU003719"/>
    </source>
</evidence>
<dbReference type="InterPro" id="IPR029752">
    <property type="entry name" value="D-isomer_DH_CS1"/>
</dbReference>
<dbReference type="HOGENOM" id="CLU_019796_1_1_12"/>
<dbReference type="InterPro" id="IPR058205">
    <property type="entry name" value="D-LDH-like"/>
</dbReference>
<keyword evidence="3" id="KW-0520">NAD</keyword>
<reference evidence="7 8" key="1">
    <citation type="submission" date="2011-11" db="EMBL/GenBank/DDBJ databases">
        <title>Complete sequence of Spirochaeta sp. grapes.</title>
        <authorList>
            <consortium name="US DOE Joint Genome Institute"/>
            <person name="Lucas S."/>
            <person name="Han J."/>
            <person name="Lapidus A."/>
            <person name="Cheng J.-F."/>
            <person name="Goodwin L."/>
            <person name="Pitluck S."/>
            <person name="Peters L."/>
            <person name="Ovchinnikova G."/>
            <person name="Munk A.C."/>
            <person name="Detter J.C."/>
            <person name="Han C."/>
            <person name="Tapia R."/>
            <person name="Land M."/>
            <person name="Hauser L."/>
            <person name="Kyrpides N."/>
            <person name="Ivanova N."/>
            <person name="Pagani I."/>
            <person name="Ritalahtilisa K."/>
            <person name="Loeffler F."/>
            <person name="Woyke T."/>
        </authorList>
    </citation>
    <scope>NUCLEOTIDE SEQUENCE [LARGE SCALE GENOMIC DNA]</scope>
    <source>
        <strain evidence="8">ATCC BAA-1885 / DSM 22778 / Grapes</strain>
    </source>
</reference>
<accession>G8QSE1</accession>
<dbReference type="PROSITE" id="PS00065">
    <property type="entry name" value="D_2_HYDROXYACID_DH_1"/>
    <property type="match status" value="1"/>
</dbReference>
<keyword evidence="2 4" id="KW-0560">Oxidoreductase</keyword>
<dbReference type="InterPro" id="IPR029753">
    <property type="entry name" value="D-isomer_DH_CS"/>
</dbReference>
<dbReference type="AlphaFoldDB" id="G8QSE1"/>
<evidence type="ECO:0000313" key="7">
    <source>
        <dbReference type="EMBL" id="AEV30071.1"/>
    </source>
</evidence>
<dbReference type="RefSeq" id="WP_014270912.1">
    <property type="nucleotide sequence ID" value="NC_016633.1"/>
</dbReference>
<dbReference type="PANTHER" id="PTHR43026:SF1">
    <property type="entry name" value="2-HYDROXYACID DEHYDROGENASE HOMOLOG 1-RELATED"/>
    <property type="match status" value="1"/>
</dbReference>
<dbReference type="CDD" id="cd12185">
    <property type="entry name" value="HGDH_LDH_like"/>
    <property type="match status" value="1"/>
</dbReference>
<dbReference type="STRING" id="158190.SpiGrapes_2295"/>
<comment type="similarity">
    <text evidence="1 4">Belongs to the D-isomer specific 2-hydroxyacid dehydrogenase family.</text>
</comment>
<dbReference type="GO" id="GO:0008720">
    <property type="term" value="F:D-lactate dehydrogenase (NAD+) activity"/>
    <property type="evidence" value="ECO:0007669"/>
    <property type="project" value="TreeGrafter"/>
</dbReference>
<dbReference type="Gene3D" id="3.40.50.720">
    <property type="entry name" value="NAD(P)-binding Rossmann-like Domain"/>
    <property type="match status" value="2"/>
</dbReference>
<feature type="domain" description="D-isomer specific 2-hydroxyacid dehydrogenase catalytic" evidence="5">
    <location>
        <begin position="27"/>
        <end position="324"/>
    </location>
</feature>
<evidence type="ECO:0000256" key="1">
    <source>
        <dbReference type="ARBA" id="ARBA00005854"/>
    </source>
</evidence>
<evidence type="ECO:0000313" key="8">
    <source>
        <dbReference type="Proteomes" id="UP000005632"/>
    </source>
</evidence>
<dbReference type="GO" id="GO:0051287">
    <property type="term" value="F:NAD binding"/>
    <property type="evidence" value="ECO:0007669"/>
    <property type="project" value="InterPro"/>
</dbReference>
<proteinExistence type="inferred from homology"/>
<evidence type="ECO:0000256" key="2">
    <source>
        <dbReference type="ARBA" id="ARBA00023002"/>
    </source>
</evidence>
<dbReference type="OrthoDB" id="9805416at2"/>
<dbReference type="PROSITE" id="PS00670">
    <property type="entry name" value="D_2_HYDROXYACID_DH_2"/>
    <property type="match status" value="1"/>
</dbReference>
<dbReference type="Pfam" id="PF02826">
    <property type="entry name" value="2-Hacid_dh_C"/>
    <property type="match status" value="1"/>
</dbReference>
<dbReference type="PANTHER" id="PTHR43026">
    <property type="entry name" value="2-HYDROXYACID DEHYDROGENASE HOMOLOG 1-RELATED"/>
    <property type="match status" value="1"/>
</dbReference>
<dbReference type="Proteomes" id="UP000005632">
    <property type="component" value="Chromosome"/>
</dbReference>
<gene>
    <name evidence="7" type="ordered locus">SpiGrapes_2295</name>
</gene>
<dbReference type="InterPro" id="IPR006140">
    <property type="entry name" value="D-isomer_DH_NAD-bd"/>
</dbReference>
<dbReference type="SUPFAM" id="SSF52283">
    <property type="entry name" value="Formate/glycerate dehydrogenase catalytic domain-like"/>
    <property type="match status" value="1"/>
</dbReference>
<feature type="domain" description="D-isomer specific 2-hydroxyacid dehydrogenase NAD-binding" evidence="6">
    <location>
        <begin position="112"/>
        <end position="298"/>
    </location>
</feature>